<evidence type="ECO:0000313" key="2">
    <source>
        <dbReference type="WBParaSite" id="ES5_v2.g21152.t1"/>
    </source>
</evidence>
<dbReference type="WBParaSite" id="ES5_v2.g21152.t1">
    <property type="protein sequence ID" value="ES5_v2.g21152.t1"/>
    <property type="gene ID" value="ES5_v2.g21152"/>
</dbReference>
<organism evidence="1 2">
    <name type="scientific">Panagrolaimus sp. ES5</name>
    <dbReference type="NCBI Taxonomy" id="591445"/>
    <lineage>
        <taxon>Eukaryota</taxon>
        <taxon>Metazoa</taxon>
        <taxon>Ecdysozoa</taxon>
        <taxon>Nematoda</taxon>
        <taxon>Chromadorea</taxon>
        <taxon>Rhabditida</taxon>
        <taxon>Tylenchina</taxon>
        <taxon>Panagrolaimomorpha</taxon>
        <taxon>Panagrolaimoidea</taxon>
        <taxon>Panagrolaimidae</taxon>
        <taxon>Panagrolaimus</taxon>
    </lineage>
</organism>
<evidence type="ECO:0000313" key="1">
    <source>
        <dbReference type="Proteomes" id="UP000887579"/>
    </source>
</evidence>
<sequence>MSIFEDQVCYGMSSHPHSSFTSSPSTHPSHYQPSAQHYLNIPTNNIPFNDGNNFNFTDTFTTGNYGISAPASWSSTNVSPSQSPTRSSASSPYPYCDVRRGRPLINDNEEESDKIKQKRNYARSYREKVRAEKSKIMDENKQLKSIIQRTLYLYTLPPQTIESEIQKIQNEFNALNNSGNTSPIPSHNPFTYPSLPTTTTTTTTATTYQAYNYCRYENANSNNNINNVNTNLMQ</sequence>
<name>A0AC34FUJ4_9BILA</name>
<dbReference type="Proteomes" id="UP000887579">
    <property type="component" value="Unplaced"/>
</dbReference>
<proteinExistence type="predicted"/>
<protein>
    <submittedName>
        <fullName evidence="2">BZIP domain-containing protein</fullName>
    </submittedName>
</protein>
<accession>A0AC34FUJ4</accession>
<reference evidence="2" key="1">
    <citation type="submission" date="2022-11" db="UniProtKB">
        <authorList>
            <consortium name="WormBaseParasite"/>
        </authorList>
    </citation>
    <scope>IDENTIFICATION</scope>
</reference>